<proteinExistence type="predicted"/>
<feature type="non-terminal residue" evidence="1">
    <location>
        <position position="1"/>
    </location>
</feature>
<name>X1NS81_9ZZZZ</name>
<dbReference type="AlphaFoldDB" id="X1NS81"/>
<dbReference type="Gene3D" id="2.40.50.1070">
    <property type="match status" value="1"/>
</dbReference>
<organism evidence="1">
    <name type="scientific">marine sediment metagenome</name>
    <dbReference type="NCBI Taxonomy" id="412755"/>
    <lineage>
        <taxon>unclassified sequences</taxon>
        <taxon>metagenomes</taxon>
        <taxon>ecological metagenomes</taxon>
    </lineage>
</organism>
<protein>
    <submittedName>
        <fullName evidence="1">Uncharacterized protein</fullName>
    </submittedName>
</protein>
<comment type="caution">
    <text evidence="1">The sequence shown here is derived from an EMBL/GenBank/DDBJ whole genome shotgun (WGS) entry which is preliminary data.</text>
</comment>
<sequence>FDQKVLNDLVRAFPQVISIYQNINRNPKAVLLGKDFRLLKGKPDLEDAIGPFRFKISPPVFFPG</sequence>
<accession>X1NS81</accession>
<evidence type="ECO:0000313" key="1">
    <source>
        <dbReference type="EMBL" id="GAI21499.1"/>
    </source>
</evidence>
<reference evidence="1" key="1">
    <citation type="journal article" date="2014" name="Front. Microbiol.">
        <title>High frequency of phylogenetically diverse reductive dehalogenase-homologous genes in deep subseafloor sedimentary metagenomes.</title>
        <authorList>
            <person name="Kawai M."/>
            <person name="Futagami T."/>
            <person name="Toyoda A."/>
            <person name="Takaki Y."/>
            <person name="Nishi S."/>
            <person name="Hori S."/>
            <person name="Arai W."/>
            <person name="Tsubouchi T."/>
            <person name="Morono Y."/>
            <person name="Uchiyama I."/>
            <person name="Ito T."/>
            <person name="Fujiyama A."/>
            <person name="Inagaki F."/>
            <person name="Takami H."/>
        </authorList>
    </citation>
    <scope>NUCLEOTIDE SEQUENCE</scope>
    <source>
        <strain evidence="1">Expedition CK06-06</strain>
    </source>
</reference>
<gene>
    <name evidence="1" type="ORF">S06H3_27506</name>
</gene>
<dbReference type="EMBL" id="BARV01015963">
    <property type="protein sequence ID" value="GAI21499.1"/>
    <property type="molecule type" value="Genomic_DNA"/>
</dbReference>